<comment type="caution">
    <text evidence="1">The sequence shown here is derived from an EMBL/GenBank/DDBJ whole genome shotgun (WGS) entry which is preliminary data.</text>
</comment>
<reference evidence="1 2" key="1">
    <citation type="journal article" date="2022" name="DNA Res.">
        <title>Chromosomal-level genome assembly of the orchid tree Bauhinia variegata (Leguminosae; Cercidoideae) supports the allotetraploid origin hypothesis of Bauhinia.</title>
        <authorList>
            <person name="Zhong Y."/>
            <person name="Chen Y."/>
            <person name="Zheng D."/>
            <person name="Pang J."/>
            <person name="Liu Y."/>
            <person name="Luo S."/>
            <person name="Meng S."/>
            <person name="Qian L."/>
            <person name="Wei D."/>
            <person name="Dai S."/>
            <person name="Zhou R."/>
        </authorList>
    </citation>
    <scope>NUCLEOTIDE SEQUENCE [LARGE SCALE GENOMIC DNA]</scope>
    <source>
        <strain evidence="1">BV-YZ2020</strain>
    </source>
</reference>
<dbReference type="EMBL" id="CM039434">
    <property type="protein sequence ID" value="KAI4322715.1"/>
    <property type="molecule type" value="Genomic_DNA"/>
</dbReference>
<evidence type="ECO:0000313" key="1">
    <source>
        <dbReference type="EMBL" id="KAI4322715.1"/>
    </source>
</evidence>
<proteinExistence type="predicted"/>
<dbReference type="Proteomes" id="UP000828941">
    <property type="component" value="Chromosome 9"/>
</dbReference>
<protein>
    <submittedName>
        <fullName evidence="1">Uncharacterized protein</fullName>
    </submittedName>
</protein>
<gene>
    <name evidence="1" type="ORF">L6164_022382</name>
</gene>
<name>A0ACB9MIC9_BAUVA</name>
<evidence type="ECO:0000313" key="2">
    <source>
        <dbReference type="Proteomes" id="UP000828941"/>
    </source>
</evidence>
<keyword evidence="2" id="KW-1185">Reference proteome</keyword>
<accession>A0ACB9MIC9</accession>
<sequence length="230" mass="26399">MASFGNHLSLFFLLVLLLLVSPQIQANFFSHLRTKEPQLVIKELAKTPAPAPASVPTTTIAATPAFAPEFPIVGPGPAPEAFFLDMGDGYGLYGIHTDPNEYSPTKETPATNTNFENELLNEDLNGESFKTWYPKHPPIPYRKQYNREEYRSNYKYSNQLNNYYDGKREGMSDTRFVENGKYYHDVKNENENYSNVNVKGYESTDKNKYPNEYNTMEEYEKEQQSQGYIP</sequence>
<organism evidence="1 2">
    <name type="scientific">Bauhinia variegata</name>
    <name type="common">Purple orchid tree</name>
    <name type="synonym">Phanera variegata</name>
    <dbReference type="NCBI Taxonomy" id="167791"/>
    <lineage>
        <taxon>Eukaryota</taxon>
        <taxon>Viridiplantae</taxon>
        <taxon>Streptophyta</taxon>
        <taxon>Embryophyta</taxon>
        <taxon>Tracheophyta</taxon>
        <taxon>Spermatophyta</taxon>
        <taxon>Magnoliopsida</taxon>
        <taxon>eudicotyledons</taxon>
        <taxon>Gunneridae</taxon>
        <taxon>Pentapetalae</taxon>
        <taxon>rosids</taxon>
        <taxon>fabids</taxon>
        <taxon>Fabales</taxon>
        <taxon>Fabaceae</taxon>
        <taxon>Cercidoideae</taxon>
        <taxon>Cercideae</taxon>
        <taxon>Bauhiniinae</taxon>
        <taxon>Bauhinia</taxon>
    </lineage>
</organism>